<evidence type="ECO:0000313" key="1">
    <source>
        <dbReference type="EMBL" id="CAF1256017.1"/>
    </source>
</evidence>
<accession>A0A815AFM0</accession>
<protein>
    <submittedName>
        <fullName evidence="1">Uncharacterized protein</fullName>
    </submittedName>
</protein>
<dbReference type="AlphaFoldDB" id="A0A815AFM0"/>
<reference evidence="1" key="1">
    <citation type="submission" date="2021-02" db="EMBL/GenBank/DDBJ databases">
        <authorList>
            <person name="Nowell W R."/>
        </authorList>
    </citation>
    <scope>NUCLEOTIDE SEQUENCE</scope>
</reference>
<gene>
    <name evidence="1" type="ORF">JXQ802_LOCUS27236</name>
</gene>
<name>A0A815AFM0_9BILA</name>
<sequence length="284" mass="33929">MCSLIHFFFQQATVNNQPVQFSSGTFVLYDSTQRLFSRLMMAKNMQIHSDEHRSGYILRLRHFARDAIVSIWQRFSGHQYSIPLPFIYLRGDESSHFHERGTKYERWYDYPAYGADIRHGCLPNYFGHILFGDRIYIKPEEYGLQRFPHYIAHAGHYFRSVSQMFLCRWIDRWNTKLCVRDGIFHEWTDRIWIKQWEHILSTLTQVELRRMRDQALSNGIQEIYRQTLLFPSWPHVEEFRTKLEYHYGLDVSARKGNEIILTTEQLLNIQATCDSSTDNANSLL</sequence>
<dbReference type="Proteomes" id="UP000663870">
    <property type="component" value="Unassembled WGS sequence"/>
</dbReference>
<keyword evidence="2" id="KW-1185">Reference proteome</keyword>
<proteinExistence type="predicted"/>
<evidence type="ECO:0000313" key="2">
    <source>
        <dbReference type="Proteomes" id="UP000663870"/>
    </source>
</evidence>
<comment type="caution">
    <text evidence="1">The sequence shown here is derived from an EMBL/GenBank/DDBJ whole genome shotgun (WGS) entry which is preliminary data.</text>
</comment>
<organism evidence="1 2">
    <name type="scientific">Rotaria sordida</name>
    <dbReference type="NCBI Taxonomy" id="392033"/>
    <lineage>
        <taxon>Eukaryota</taxon>
        <taxon>Metazoa</taxon>
        <taxon>Spiralia</taxon>
        <taxon>Gnathifera</taxon>
        <taxon>Rotifera</taxon>
        <taxon>Eurotatoria</taxon>
        <taxon>Bdelloidea</taxon>
        <taxon>Philodinida</taxon>
        <taxon>Philodinidae</taxon>
        <taxon>Rotaria</taxon>
    </lineage>
</organism>
<dbReference type="EMBL" id="CAJNOL010000981">
    <property type="protein sequence ID" value="CAF1256017.1"/>
    <property type="molecule type" value="Genomic_DNA"/>
</dbReference>